<evidence type="ECO:0008006" key="5">
    <source>
        <dbReference type="Google" id="ProtNLM"/>
    </source>
</evidence>
<gene>
    <name evidence="3" type="ORF">GCM10023336_29120</name>
</gene>
<comment type="caution">
    <text evidence="3">The sequence shown here is derived from an EMBL/GenBank/DDBJ whole genome shotgun (WGS) entry which is preliminary data.</text>
</comment>
<feature type="signal peptide" evidence="2">
    <location>
        <begin position="1"/>
        <end position="20"/>
    </location>
</feature>
<accession>A0ABP9KDC3</accession>
<evidence type="ECO:0000256" key="1">
    <source>
        <dbReference type="SAM" id="MobiDB-lite"/>
    </source>
</evidence>
<dbReference type="PROSITE" id="PS51257">
    <property type="entry name" value="PROKAR_LIPOPROTEIN"/>
    <property type="match status" value="1"/>
</dbReference>
<dbReference type="EMBL" id="BAABKC010000044">
    <property type="protein sequence ID" value="GAA5056385.1"/>
    <property type="molecule type" value="Genomic_DNA"/>
</dbReference>
<protein>
    <recommendedName>
        <fullName evidence="5">Lipoprotein</fullName>
    </recommendedName>
</protein>
<keyword evidence="4" id="KW-1185">Reference proteome</keyword>
<dbReference type="RefSeq" id="WP_345668687.1">
    <property type="nucleotide sequence ID" value="NZ_BAABKC010000044.1"/>
</dbReference>
<keyword evidence="2" id="KW-0732">Signal</keyword>
<proteinExistence type="predicted"/>
<feature type="region of interest" description="Disordered" evidence="1">
    <location>
        <begin position="21"/>
        <end position="48"/>
    </location>
</feature>
<evidence type="ECO:0000313" key="3">
    <source>
        <dbReference type="EMBL" id="GAA5056385.1"/>
    </source>
</evidence>
<evidence type="ECO:0000256" key="2">
    <source>
        <dbReference type="SAM" id="SignalP"/>
    </source>
</evidence>
<organism evidence="3 4">
    <name type="scientific">Streptomyces similanensis</name>
    <dbReference type="NCBI Taxonomy" id="1274988"/>
    <lineage>
        <taxon>Bacteria</taxon>
        <taxon>Bacillati</taxon>
        <taxon>Actinomycetota</taxon>
        <taxon>Actinomycetes</taxon>
        <taxon>Kitasatosporales</taxon>
        <taxon>Streptomycetaceae</taxon>
        <taxon>Streptomyces</taxon>
    </lineage>
</organism>
<dbReference type="Proteomes" id="UP001500124">
    <property type="component" value="Unassembled WGS sequence"/>
</dbReference>
<sequence>MKHRATAAVTVLLAAAALTACSSSDSSDDKPAAPPYKITHQDDSGNQRRVQVEVTSAKDLRAVFDDVAGGLKDDAGWFVEINCATGGTAKVDNRLANGKKAVGSVGAAATGLDDGKTEYEAQQGRKCPA</sequence>
<reference evidence="4" key="1">
    <citation type="journal article" date="2019" name="Int. J. Syst. Evol. Microbiol.">
        <title>The Global Catalogue of Microorganisms (GCM) 10K type strain sequencing project: providing services to taxonomists for standard genome sequencing and annotation.</title>
        <authorList>
            <consortium name="The Broad Institute Genomics Platform"/>
            <consortium name="The Broad Institute Genome Sequencing Center for Infectious Disease"/>
            <person name="Wu L."/>
            <person name="Ma J."/>
        </authorList>
    </citation>
    <scope>NUCLEOTIDE SEQUENCE [LARGE SCALE GENOMIC DNA]</scope>
    <source>
        <strain evidence="4">JCM 18410</strain>
    </source>
</reference>
<name>A0ABP9KDC3_9ACTN</name>
<evidence type="ECO:0000313" key="4">
    <source>
        <dbReference type="Proteomes" id="UP001500124"/>
    </source>
</evidence>
<feature type="chain" id="PRO_5046022350" description="Lipoprotein" evidence="2">
    <location>
        <begin position="21"/>
        <end position="129"/>
    </location>
</feature>